<dbReference type="Pfam" id="PF03899">
    <property type="entry name" value="ATP-synt_I"/>
    <property type="match status" value="1"/>
</dbReference>
<organism evidence="7 8">
    <name type="scientific">Alteribacter lacisalsi</name>
    <dbReference type="NCBI Taxonomy" id="2045244"/>
    <lineage>
        <taxon>Bacteria</taxon>
        <taxon>Bacillati</taxon>
        <taxon>Bacillota</taxon>
        <taxon>Bacilli</taxon>
        <taxon>Bacillales</taxon>
        <taxon>Bacillaceae</taxon>
        <taxon>Alteribacter</taxon>
    </lineage>
</organism>
<keyword evidence="5 6" id="KW-0472">Membrane</keyword>
<dbReference type="RefSeq" id="WP_110521362.1">
    <property type="nucleotide sequence ID" value="NZ_PDOF01000003.1"/>
</dbReference>
<keyword evidence="8" id="KW-1185">Reference proteome</keyword>
<keyword evidence="3 6" id="KW-0812">Transmembrane</keyword>
<evidence type="ECO:0000256" key="5">
    <source>
        <dbReference type="ARBA" id="ARBA00023136"/>
    </source>
</evidence>
<dbReference type="OrthoDB" id="2355635at2"/>
<feature type="transmembrane region" description="Helical" evidence="6">
    <location>
        <begin position="10"/>
        <end position="27"/>
    </location>
</feature>
<name>A0A2W0H4J3_9BACI</name>
<evidence type="ECO:0000256" key="1">
    <source>
        <dbReference type="ARBA" id="ARBA00004651"/>
    </source>
</evidence>
<evidence type="ECO:0000256" key="6">
    <source>
        <dbReference type="SAM" id="Phobius"/>
    </source>
</evidence>
<accession>A0A2W0H4J3</accession>
<dbReference type="PANTHER" id="PTHR40035:SF1">
    <property type="entry name" value="ATP SYNTHASE PROTEIN I"/>
    <property type="match status" value="1"/>
</dbReference>
<feature type="transmembrane region" description="Helical" evidence="6">
    <location>
        <begin position="69"/>
        <end position="90"/>
    </location>
</feature>
<comment type="caution">
    <text evidence="7">The sequence shown here is derived from an EMBL/GenBank/DDBJ whole genome shotgun (WGS) entry which is preliminary data.</text>
</comment>
<evidence type="ECO:0008006" key="9">
    <source>
        <dbReference type="Google" id="ProtNLM"/>
    </source>
</evidence>
<proteinExistence type="predicted"/>
<reference evidence="7 8" key="1">
    <citation type="submission" date="2017-10" db="EMBL/GenBank/DDBJ databases">
        <title>Bacillus sp. nov., a halophilic bacterium isolated from a Yangshapao Lake.</title>
        <authorList>
            <person name="Wang H."/>
        </authorList>
    </citation>
    <scope>NUCLEOTIDE SEQUENCE [LARGE SCALE GENOMIC DNA]</scope>
    <source>
        <strain evidence="7 8">YSP-3</strain>
    </source>
</reference>
<dbReference type="Proteomes" id="UP000248066">
    <property type="component" value="Unassembled WGS sequence"/>
</dbReference>
<dbReference type="InterPro" id="IPR005598">
    <property type="entry name" value="ATP_synth_I"/>
</dbReference>
<comment type="subcellular location">
    <subcellularLocation>
        <location evidence="1">Cell membrane</location>
        <topology evidence="1">Multi-pass membrane protein</topology>
    </subcellularLocation>
</comment>
<sequence length="122" mass="13563">MEFGATAKRMILYTVALLALIAILAFTTPYNTFFYGMLLGTAFSLLNLYMTYAQVKRVTSESKALRTKFAFGTVSRIAVSVICIVIAVSFPHIFNLAGAIIGLMLTYAIIMIEPIFHIKRLQ</sequence>
<feature type="transmembrane region" description="Helical" evidence="6">
    <location>
        <begin position="33"/>
        <end position="49"/>
    </location>
</feature>
<dbReference type="EMBL" id="PDOF01000003">
    <property type="protein sequence ID" value="PYZ96087.1"/>
    <property type="molecule type" value="Genomic_DNA"/>
</dbReference>
<dbReference type="PANTHER" id="PTHR40035">
    <property type="entry name" value="ATP SYNTHASE PROTEIN I"/>
    <property type="match status" value="1"/>
</dbReference>
<evidence type="ECO:0000256" key="2">
    <source>
        <dbReference type="ARBA" id="ARBA00022475"/>
    </source>
</evidence>
<keyword evidence="4 6" id="KW-1133">Transmembrane helix</keyword>
<dbReference type="AlphaFoldDB" id="A0A2W0H4J3"/>
<evidence type="ECO:0000256" key="4">
    <source>
        <dbReference type="ARBA" id="ARBA00022989"/>
    </source>
</evidence>
<protein>
    <recommendedName>
        <fullName evidence="9">ATP synthase subunit I</fullName>
    </recommendedName>
</protein>
<evidence type="ECO:0000313" key="8">
    <source>
        <dbReference type="Proteomes" id="UP000248066"/>
    </source>
</evidence>
<evidence type="ECO:0000313" key="7">
    <source>
        <dbReference type="EMBL" id="PYZ96087.1"/>
    </source>
</evidence>
<feature type="transmembrane region" description="Helical" evidence="6">
    <location>
        <begin position="96"/>
        <end position="116"/>
    </location>
</feature>
<gene>
    <name evidence="7" type="ORF">CR205_17100</name>
</gene>
<dbReference type="GO" id="GO:0005886">
    <property type="term" value="C:plasma membrane"/>
    <property type="evidence" value="ECO:0007669"/>
    <property type="project" value="UniProtKB-SubCell"/>
</dbReference>
<evidence type="ECO:0000256" key="3">
    <source>
        <dbReference type="ARBA" id="ARBA00022692"/>
    </source>
</evidence>
<dbReference type="InterPro" id="IPR039072">
    <property type="entry name" value="ATP_synth_I_Bacilli"/>
</dbReference>
<keyword evidence="2" id="KW-1003">Cell membrane</keyword>